<evidence type="ECO:0000313" key="3">
    <source>
        <dbReference type="Proteomes" id="UP000002058"/>
    </source>
</evidence>
<dbReference type="SUPFAM" id="SSF55729">
    <property type="entry name" value="Acyl-CoA N-acyltransferases (Nat)"/>
    <property type="match status" value="1"/>
</dbReference>
<reference evidence="3" key="1">
    <citation type="journal article" date="2009" name="Genome Res.">
        <title>Comparative genomic analyses of the human fungal pathogens Coccidioides and their relatives.</title>
        <authorList>
            <person name="Sharpton T.J."/>
            <person name="Stajich J.E."/>
            <person name="Rounsley S.D."/>
            <person name="Gardner M.J."/>
            <person name="Wortman J.R."/>
            <person name="Jordar V.S."/>
            <person name="Maiti R."/>
            <person name="Kodira C.D."/>
            <person name="Neafsey D.E."/>
            <person name="Zeng Q."/>
            <person name="Hung C.-Y."/>
            <person name="McMahan C."/>
            <person name="Muszewska A."/>
            <person name="Grynberg M."/>
            <person name="Mandel M.A."/>
            <person name="Kellner E.M."/>
            <person name="Barker B.M."/>
            <person name="Galgiani J.N."/>
            <person name="Orbach M.J."/>
            <person name="Kirkland T.N."/>
            <person name="Cole G.T."/>
            <person name="Henn M.R."/>
            <person name="Birren B.W."/>
            <person name="Taylor J.W."/>
        </authorList>
    </citation>
    <scope>NUCLEOTIDE SEQUENCE [LARGE SCALE GENOMIC DNA]</scope>
    <source>
        <strain evidence="3">UAMH 1704</strain>
    </source>
</reference>
<dbReference type="VEuPathDB" id="FungiDB:UREG_07145"/>
<dbReference type="PANTHER" id="PTHR43328">
    <property type="entry name" value="ACETYLTRANSFERASE-RELATED"/>
    <property type="match status" value="1"/>
</dbReference>
<dbReference type="RefSeq" id="XP_002582372.1">
    <property type="nucleotide sequence ID" value="XM_002582326.1"/>
</dbReference>
<sequence>MQERQNGQKKWLGGCPVGAIREIRRNEDGSVGEMFVGDFSITRHTFAEIIDEDKRAERKRINDEKEVGDEEIIWTIGDWLAQSHHGKGIMTIVVKTMVDWAVRNMNVHHIRALVGVGNIGSSRVFEKNGFTLLETVRDAYPLPEVKGGGRASFHVFEWTRNRT</sequence>
<dbReference type="eggNOG" id="ENOG502S3FV">
    <property type="taxonomic scope" value="Eukaryota"/>
</dbReference>
<dbReference type="Pfam" id="PF13302">
    <property type="entry name" value="Acetyltransf_3"/>
    <property type="match status" value="1"/>
</dbReference>
<protein>
    <recommendedName>
        <fullName evidence="1">N-acetyltransferase domain-containing protein</fullName>
    </recommendedName>
</protein>
<dbReference type="InterPro" id="IPR016181">
    <property type="entry name" value="Acyl_CoA_acyltransferase"/>
</dbReference>
<dbReference type="AlphaFoldDB" id="C4JY94"/>
<dbReference type="Gene3D" id="3.40.630.30">
    <property type="match status" value="1"/>
</dbReference>
<dbReference type="GO" id="GO:0016747">
    <property type="term" value="F:acyltransferase activity, transferring groups other than amino-acyl groups"/>
    <property type="evidence" value="ECO:0007669"/>
    <property type="project" value="InterPro"/>
</dbReference>
<dbReference type="OrthoDB" id="630895at2759"/>
<evidence type="ECO:0000313" key="2">
    <source>
        <dbReference type="EMBL" id="EEP82280.1"/>
    </source>
</evidence>
<dbReference type="InParanoid" id="C4JY94"/>
<evidence type="ECO:0000259" key="1">
    <source>
        <dbReference type="Pfam" id="PF13302"/>
    </source>
</evidence>
<dbReference type="Proteomes" id="UP000002058">
    <property type="component" value="Unassembled WGS sequence"/>
</dbReference>
<keyword evidence="3" id="KW-1185">Reference proteome</keyword>
<dbReference type="InterPro" id="IPR000182">
    <property type="entry name" value="GNAT_dom"/>
</dbReference>
<feature type="domain" description="N-acetyltransferase" evidence="1">
    <location>
        <begin position="67"/>
        <end position="131"/>
    </location>
</feature>
<name>C4JY94_UNCRE</name>
<organism evidence="2 3">
    <name type="scientific">Uncinocarpus reesii (strain UAMH 1704)</name>
    <dbReference type="NCBI Taxonomy" id="336963"/>
    <lineage>
        <taxon>Eukaryota</taxon>
        <taxon>Fungi</taxon>
        <taxon>Dikarya</taxon>
        <taxon>Ascomycota</taxon>
        <taxon>Pezizomycotina</taxon>
        <taxon>Eurotiomycetes</taxon>
        <taxon>Eurotiomycetidae</taxon>
        <taxon>Onygenales</taxon>
        <taxon>Onygenaceae</taxon>
        <taxon>Uncinocarpus</taxon>
    </lineage>
</organism>
<dbReference type="GeneID" id="8440640"/>
<dbReference type="KEGG" id="ure:UREG_07145"/>
<dbReference type="PANTHER" id="PTHR43328:SF1">
    <property type="entry name" value="N-ACETYLTRANSFERASE DOMAIN-CONTAINING PROTEIN"/>
    <property type="match status" value="1"/>
</dbReference>
<dbReference type="HOGENOM" id="CLU_1628282_0_0_1"/>
<dbReference type="EMBL" id="CH476619">
    <property type="protein sequence ID" value="EEP82280.1"/>
    <property type="molecule type" value="Genomic_DNA"/>
</dbReference>
<accession>C4JY94</accession>
<gene>
    <name evidence="2" type="ORF">UREG_07145</name>
</gene>
<proteinExistence type="predicted"/>